<keyword evidence="4 6" id="KW-1133">Transmembrane helix</keyword>
<dbReference type="Gene3D" id="1.20.1720.10">
    <property type="entry name" value="Multidrug resistance protein D"/>
    <property type="match status" value="1"/>
</dbReference>
<feature type="transmembrane region" description="Helical" evidence="6">
    <location>
        <begin position="149"/>
        <end position="168"/>
    </location>
</feature>
<feature type="domain" description="Major facilitator superfamily (MFS) profile" evidence="7">
    <location>
        <begin position="1"/>
        <end position="260"/>
    </location>
</feature>
<feature type="transmembrane region" description="Helical" evidence="6">
    <location>
        <begin position="174"/>
        <end position="194"/>
    </location>
</feature>
<feature type="non-terminal residue" evidence="8">
    <location>
        <position position="1"/>
    </location>
</feature>
<dbReference type="InterPro" id="IPR036259">
    <property type="entry name" value="MFS_trans_sf"/>
</dbReference>
<evidence type="ECO:0000256" key="3">
    <source>
        <dbReference type="ARBA" id="ARBA00022692"/>
    </source>
</evidence>
<feature type="transmembrane region" description="Helical" evidence="6">
    <location>
        <begin position="234"/>
        <end position="256"/>
    </location>
</feature>
<feature type="transmembrane region" description="Helical" evidence="6">
    <location>
        <begin position="118"/>
        <end position="137"/>
    </location>
</feature>
<reference evidence="8" key="1">
    <citation type="submission" date="2021-02" db="EMBL/GenBank/DDBJ databases">
        <title>Infant gut strain persistence is associated with maternal origin, phylogeny, and functional potential including surface adhesion and iron acquisition.</title>
        <authorList>
            <person name="Lou Y.C."/>
        </authorList>
    </citation>
    <scope>NUCLEOTIDE SEQUENCE</scope>
    <source>
        <strain evidence="8">L3_101_000G1_dasL3_101_000G1_concoct_7_sub</strain>
    </source>
</reference>
<proteinExistence type="predicted"/>
<dbReference type="Proteomes" id="UP000824019">
    <property type="component" value="Unassembled WGS sequence"/>
</dbReference>
<evidence type="ECO:0000313" key="9">
    <source>
        <dbReference type="Proteomes" id="UP000824019"/>
    </source>
</evidence>
<accession>A0A9E1B5S1</accession>
<keyword evidence="2" id="KW-1003">Cell membrane</keyword>
<feature type="transmembrane region" description="Helical" evidence="6">
    <location>
        <begin position="36"/>
        <end position="57"/>
    </location>
</feature>
<comment type="subcellular location">
    <subcellularLocation>
        <location evidence="1">Cell membrane</location>
        <topology evidence="1">Multi-pass membrane protein</topology>
    </subcellularLocation>
</comment>
<dbReference type="GO" id="GO:0022857">
    <property type="term" value="F:transmembrane transporter activity"/>
    <property type="evidence" value="ECO:0007669"/>
    <property type="project" value="InterPro"/>
</dbReference>
<feature type="transmembrane region" description="Helical" evidence="6">
    <location>
        <begin position="87"/>
        <end position="112"/>
    </location>
</feature>
<evidence type="ECO:0000256" key="6">
    <source>
        <dbReference type="SAM" id="Phobius"/>
    </source>
</evidence>
<dbReference type="PANTHER" id="PTHR43124:SF3">
    <property type="entry name" value="CHLORAMPHENICOL EFFLUX PUMP RV0191"/>
    <property type="match status" value="1"/>
</dbReference>
<evidence type="ECO:0000259" key="7">
    <source>
        <dbReference type="PROSITE" id="PS50850"/>
    </source>
</evidence>
<dbReference type="AlphaFoldDB" id="A0A9E1B5S1"/>
<dbReference type="InterPro" id="IPR020846">
    <property type="entry name" value="MFS_dom"/>
</dbReference>
<dbReference type="InterPro" id="IPR011701">
    <property type="entry name" value="MFS"/>
</dbReference>
<dbReference type="PANTHER" id="PTHR43124">
    <property type="entry name" value="PURINE EFFLUX PUMP PBUE"/>
    <property type="match status" value="1"/>
</dbReference>
<protein>
    <submittedName>
        <fullName evidence="8">MFS transporter</fullName>
    </submittedName>
</protein>
<feature type="transmembrane region" description="Helical" evidence="6">
    <location>
        <begin position="206"/>
        <end position="228"/>
    </location>
</feature>
<dbReference type="EMBL" id="JAHAKR010000177">
    <property type="protein sequence ID" value="MBS5830108.1"/>
    <property type="molecule type" value="Genomic_DNA"/>
</dbReference>
<name>A0A9E1B5S1_9BACT</name>
<evidence type="ECO:0000256" key="2">
    <source>
        <dbReference type="ARBA" id="ARBA00022475"/>
    </source>
</evidence>
<dbReference type="PROSITE" id="PS50850">
    <property type="entry name" value="MFS"/>
    <property type="match status" value="1"/>
</dbReference>
<evidence type="ECO:0000256" key="1">
    <source>
        <dbReference type="ARBA" id="ARBA00004651"/>
    </source>
</evidence>
<sequence>KGHEMTKFFSLMMVINGLAPILSPIGGSLLLKFTDWRGIFIALTLIGIVLFIANFYFKESLNQRDRLKVPLLQTYGVFGKILRKKKFMLFIAIQTFTMGAMFAYIAASSFIFQDFYSLSPLSYGFCFGANGLAIVIGARLSSLLNERKALKTGLFGTLFASIFVALMLCFKFEVIGVIIAFFLLLLFTGFILPTASSLAMNEGREYAGSASAVLGFCPFFLGGVVSPLVGLGDIFYSTSIVIFVCTLLAFISFVGLKRVA</sequence>
<dbReference type="Pfam" id="PF07690">
    <property type="entry name" value="MFS_1"/>
    <property type="match status" value="1"/>
</dbReference>
<keyword evidence="5 6" id="KW-0472">Membrane</keyword>
<organism evidence="8 9">
    <name type="scientific">Campylobacter concisus</name>
    <dbReference type="NCBI Taxonomy" id="199"/>
    <lineage>
        <taxon>Bacteria</taxon>
        <taxon>Pseudomonadati</taxon>
        <taxon>Campylobacterota</taxon>
        <taxon>Epsilonproteobacteria</taxon>
        <taxon>Campylobacterales</taxon>
        <taxon>Campylobacteraceae</taxon>
        <taxon>Campylobacter</taxon>
    </lineage>
</organism>
<dbReference type="GO" id="GO:0005886">
    <property type="term" value="C:plasma membrane"/>
    <property type="evidence" value="ECO:0007669"/>
    <property type="project" value="UniProtKB-SubCell"/>
</dbReference>
<evidence type="ECO:0000256" key="4">
    <source>
        <dbReference type="ARBA" id="ARBA00022989"/>
    </source>
</evidence>
<dbReference type="SUPFAM" id="SSF103473">
    <property type="entry name" value="MFS general substrate transporter"/>
    <property type="match status" value="1"/>
</dbReference>
<evidence type="ECO:0000313" key="8">
    <source>
        <dbReference type="EMBL" id="MBS5830108.1"/>
    </source>
</evidence>
<comment type="caution">
    <text evidence="8">The sequence shown here is derived from an EMBL/GenBank/DDBJ whole genome shotgun (WGS) entry which is preliminary data.</text>
</comment>
<gene>
    <name evidence="8" type="ORF">KIC69_04665</name>
</gene>
<keyword evidence="3 6" id="KW-0812">Transmembrane</keyword>
<feature type="transmembrane region" description="Helical" evidence="6">
    <location>
        <begin position="9"/>
        <end position="30"/>
    </location>
</feature>
<dbReference type="InterPro" id="IPR050189">
    <property type="entry name" value="MFS_Efflux_Transporters"/>
</dbReference>
<evidence type="ECO:0000256" key="5">
    <source>
        <dbReference type="ARBA" id="ARBA00023136"/>
    </source>
</evidence>